<reference evidence="5" key="1">
    <citation type="submission" date="2017-02" db="UniProtKB">
        <authorList>
            <consortium name="WormBaseParasite"/>
        </authorList>
    </citation>
    <scope>IDENTIFICATION</scope>
</reference>
<dbReference type="EMBL" id="UYSG01011069">
    <property type="protein sequence ID" value="VDL60695.1"/>
    <property type="molecule type" value="Genomic_DNA"/>
</dbReference>
<gene>
    <name evidence="1" type="ORF">HDID_LOCUS8377</name>
    <name evidence="2" type="ORF">WMSIL1_LOCUS14301</name>
</gene>
<evidence type="ECO:0000313" key="2">
    <source>
        <dbReference type="EMBL" id="VUZ56776.1"/>
    </source>
</evidence>
<dbReference type="WBParaSite" id="HDID_0000837901-mRNA-1">
    <property type="protein sequence ID" value="HDID_0000837901-mRNA-1"/>
    <property type="gene ID" value="HDID_0000837901"/>
</dbReference>
<dbReference type="OrthoDB" id="6772952at2759"/>
<protein>
    <submittedName>
        <fullName evidence="1 5">Uncharacterized protein</fullName>
    </submittedName>
</protein>
<dbReference type="EMBL" id="CABIJS010000708">
    <property type="protein sequence ID" value="VUZ56776.1"/>
    <property type="molecule type" value="Genomic_DNA"/>
</dbReference>
<dbReference type="Proteomes" id="UP000321570">
    <property type="component" value="Unassembled WGS sequence"/>
</dbReference>
<dbReference type="AlphaFoldDB" id="A0A0R3SSS5"/>
<name>A0A0R3SSS5_HYMDI</name>
<evidence type="ECO:0000313" key="4">
    <source>
        <dbReference type="Proteomes" id="UP000321570"/>
    </source>
</evidence>
<dbReference type="Proteomes" id="UP000274504">
    <property type="component" value="Unassembled WGS sequence"/>
</dbReference>
<reference evidence="1 3" key="2">
    <citation type="submission" date="2018-11" db="EMBL/GenBank/DDBJ databases">
        <authorList>
            <consortium name="Pathogen Informatics"/>
        </authorList>
    </citation>
    <scope>NUCLEOTIDE SEQUENCE [LARGE SCALE GENOMIC DNA]</scope>
</reference>
<evidence type="ECO:0000313" key="3">
    <source>
        <dbReference type="Proteomes" id="UP000274504"/>
    </source>
</evidence>
<organism evidence="5">
    <name type="scientific">Hymenolepis diminuta</name>
    <name type="common">Rat tapeworm</name>
    <dbReference type="NCBI Taxonomy" id="6216"/>
    <lineage>
        <taxon>Eukaryota</taxon>
        <taxon>Metazoa</taxon>
        <taxon>Spiralia</taxon>
        <taxon>Lophotrochozoa</taxon>
        <taxon>Platyhelminthes</taxon>
        <taxon>Cestoda</taxon>
        <taxon>Eucestoda</taxon>
        <taxon>Cyclophyllidea</taxon>
        <taxon>Hymenolepididae</taxon>
        <taxon>Hymenolepis</taxon>
    </lineage>
</organism>
<accession>A0A0R3SSS5</accession>
<sequence length="110" mass="12686">MRRESDTGTTKDEQNVIKQLSTVFKDNLSRHKNMEADLNLKENAEPVFRPVPFSVRRSVEEEPSRLERIAVRKQKGSARFCAYFSIGLNAALENNHHPLLAAENIYNSQW</sequence>
<evidence type="ECO:0000313" key="5">
    <source>
        <dbReference type="WBParaSite" id="HDID_0000837901-mRNA-1"/>
    </source>
</evidence>
<proteinExistence type="predicted"/>
<reference evidence="2 4" key="3">
    <citation type="submission" date="2019-07" db="EMBL/GenBank/DDBJ databases">
        <authorList>
            <person name="Jastrzebski P J."/>
            <person name="Paukszto L."/>
            <person name="Jastrzebski P J."/>
        </authorList>
    </citation>
    <scope>NUCLEOTIDE SEQUENCE [LARGE SCALE GENOMIC DNA]</scope>
    <source>
        <strain evidence="2 4">WMS-il1</strain>
    </source>
</reference>
<evidence type="ECO:0000313" key="1">
    <source>
        <dbReference type="EMBL" id="VDL60695.1"/>
    </source>
</evidence>
<keyword evidence="4" id="KW-1185">Reference proteome</keyword>